<dbReference type="AlphaFoldDB" id="A0A8E4EHR5"/>
<organism evidence="1">
    <name type="scientific">Xanthomonas campestris pv. juglandis</name>
    <name type="common">Xanthomonas arboricola pv. juglandis</name>
    <dbReference type="NCBI Taxonomy" id="195709"/>
    <lineage>
        <taxon>Bacteria</taxon>
        <taxon>Pseudomonadati</taxon>
        <taxon>Pseudomonadota</taxon>
        <taxon>Gammaproteobacteria</taxon>
        <taxon>Lysobacterales</taxon>
        <taxon>Lysobacteraceae</taxon>
        <taxon>Xanthomonas</taxon>
    </lineage>
</organism>
<sequence>MTQSTDQLLARATQAMLDGQDAESLALLGALLEQDPACAQAHYLLGAQQAQLGELGVAEQEFTRALRLAPGLVMARFQMGQLLLVTARNSEAVQMLMPLSESVDGAIGAYASALISIANDHIELAISQLQMGLAQPQPLAALQVDMQRLARMMSEGQQTAETMQADTAEALPGASMLLSNYSRYN</sequence>
<reference evidence="1" key="1">
    <citation type="submission" date="2020-07" db="EMBL/GenBank/DDBJ databases">
        <authorList>
            <person name="Teixeira M."/>
        </authorList>
    </citation>
    <scope>NUCLEOTIDE SEQUENCE</scope>
    <source>
        <strain evidence="1">Xanthomonas arboricola pv. juglandis CPBF 427</strain>
    </source>
</reference>
<name>A0A8E4EHR5_XANCJ</name>
<dbReference type="EMBL" id="LR824643">
    <property type="protein sequence ID" value="CAD0309811.1"/>
    <property type="molecule type" value="Genomic_DNA"/>
</dbReference>
<dbReference type="PROSITE" id="PS50005">
    <property type="entry name" value="TPR"/>
    <property type="match status" value="1"/>
</dbReference>
<gene>
    <name evidence="1" type="ORF">XSP_000156</name>
</gene>
<evidence type="ECO:0008006" key="2">
    <source>
        <dbReference type="Google" id="ProtNLM"/>
    </source>
</evidence>
<dbReference type="SUPFAM" id="SSF48452">
    <property type="entry name" value="TPR-like"/>
    <property type="match status" value="1"/>
</dbReference>
<evidence type="ECO:0000313" key="1">
    <source>
        <dbReference type="EMBL" id="CAD0309811.1"/>
    </source>
</evidence>
<dbReference type="InterPro" id="IPR019734">
    <property type="entry name" value="TPR_rpt"/>
</dbReference>
<dbReference type="Gene3D" id="1.25.40.10">
    <property type="entry name" value="Tetratricopeptide repeat domain"/>
    <property type="match status" value="1"/>
</dbReference>
<dbReference type="OrthoDB" id="6007797at2"/>
<protein>
    <recommendedName>
        <fullName evidence="2">Tetratricopeptide repeat protein</fullName>
    </recommendedName>
</protein>
<dbReference type="RefSeq" id="WP_053046072.1">
    <property type="nucleotide sequence ID" value="NZ_CP012251.1"/>
</dbReference>
<accession>A0A8E4EHR5</accession>
<proteinExistence type="predicted"/>
<dbReference type="InterPro" id="IPR011990">
    <property type="entry name" value="TPR-like_helical_dom_sf"/>
</dbReference>